<proteinExistence type="inferred from homology"/>
<dbReference type="AlphaFoldDB" id="A0AAF1BC79"/>
<dbReference type="EMBL" id="CP093351">
    <property type="protein sequence ID" value="WOH14030.1"/>
    <property type="molecule type" value="Genomic_DNA"/>
</dbReference>
<organism evidence="6 7">
    <name type="scientific">Daucus carota subsp. sativus</name>
    <name type="common">Carrot</name>
    <dbReference type="NCBI Taxonomy" id="79200"/>
    <lineage>
        <taxon>Eukaryota</taxon>
        <taxon>Viridiplantae</taxon>
        <taxon>Streptophyta</taxon>
        <taxon>Embryophyta</taxon>
        <taxon>Tracheophyta</taxon>
        <taxon>Spermatophyta</taxon>
        <taxon>Magnoliopsida</taxon>
        <taxon>eudicotyledons</taxon>
        <taxon>Gunneridae</taxon>
        <taxon>Pentapetalae</taxon>
        <taxon>asterids</taxon>
        <taxon>campanulids</taxon>
        <taxon>Apiales</taxon>
        <taxon>Apiaceae</taxon>
        <taxon>Apioideae</taxon>
        <taxon>Scandiceae</taxon>
        <taxon>Daucinae</taxon>
        <taxon>Daucus</taxon>
        <taxon>Daucus sect. Daucus</taxon>
    </lineage>
</organism>
<evidence type="ECO:0000313" key="6">
    <source>
        <dbReference type="EMBL" id="WOH14030.1"/>
    </source>
</evidence>
<dbReference type="PANTHER" id="PTHR22835">
    <property type="entry name" value="ZINC FINGER FYVE DOMAIN CONTAINING PROTEIN"/>
    <property type="match status" value="1"/>
</dbReference>
<evidence type="ECO:0000256" key="3">
    <source>
        <dbReference type="ARBA" id="ARBA00022801"/>
    </source>
</evidence>
<dbReference type="InterPro" id="IPR001087">
    <property type="entry name" value="GDSL"/>
</dbReference>
<dbReference type="InterPro" id="IPR036514">
    <property type="entry name" value="SGNH_hydro_sf"/>
</dbReference>
<feature type="chain" id="PRO_5042214313" evidence="5">
    <location>
        <begin position="29"/>
        <end position="385"/>
    </location>
</feature>
<accession>A0AAF1BC79</accession>
<name>A0AAF1BC79_DAUCS</name>
<keyword evidence="7" id="KW-1185">Reference proteome</keyword>
<dbReference type="InterPro" id="IPR035669">
    <property type="entry name" value="SGNH_plant_lipase-like"/>
</dbReference>
<dbReference type="GO" id="GO:0016788">
    <property type="term" value="F:hydrolase activity, acting on ester bonds"/>
    <property type="evidence" value="ECO:0007669"/>
    <property type="project" value="InterPro"/>
</dbReference>
<keyword evidence="3" id="KW-0378">Hydrolase</keyword>
<comment type="similarity">
    <text evidence="1">Belongs to the 'GDSL' lipolytic enzyme family.</text>
</comment>
<keyword evidence="2 5" id="KW-0732">Signal</keyword>
<evidence type="ECO:0000256" key="5">
    <source>
        <dbReference type="SAM" id="SignalP"/>
    </source>
</evidence>
<dbReference type="Gene3D" id="3.40.50.1110">
    <property type="entry name" value="SGNH hydrolase"/>
    <property type="match status" value="1"/>
</dbReference>
<dbReference type="Pfam" id="PF00657">
    <property type="entry name" value="Lipase_GDSL"/>
    <property type="match status" value="1"/>
</dbReference>
<keyword evidence="4" id="KW-0325">Glycoprotein</keyword>
<evidence type="ECO:0000256" key="4">
    <source>
        <dbReference type="ARBA" id="ARBA00023180"/>
    </source>
</evidence>
<dbReference type="Proteomes" id="UP000077755">
    <property type="component" value="Chromosome 9"/>
</dbReference>
<feature type="signal peptide" evidence="5">
    <location>
        <begin position="1"/>
        <end position="28"/>
    </location>
</feature>
<evidence type="ECO:0000313" key="7">
    <source>
        <dbReference type="Proteomes" id="UP000077755"/>
    </source>
</evidence>
<dbReference type="SUPFAM" id="SSF52266">
    <property type="entry name" value="SGNH hydrolase"/>
    <property type="match status" value="1"/>
</dbReference>
<dbReference type="CDD" id="cd01837">
    <property type="entry name" value="SGNH_plant_lipase_like"/>
    <property type="match status" value="1"/>
</dbReference>
<evidence type="ECO:0000256" key="2">
    <source>
        <dbReference type="ARBA" id="ARBA00022729"/>
    </source>
</evidence>
<reference evidence="6" key="1">
    <citation type="journal article" date="2016" name="Nat. Genet.">
        <title>A high-quality carrot genome assembly provides new insights into carotenoid accumulation and asterid genome evolution.</title>
        <authorList>
            <person name="Iorizzo M."/>
            <person name="Ellison S."/>
            <person name="Senalik D."/>
            <person name="Zeng P."/>
            <person name="Satapoomin P."/>
            <person name="Huang J."/>
            <person name="Bowman M."/>
            <person name="Iovene M."/>
            <person name="Sanseverino W."/>
            <person name="Cavagnaro P."/>
            <person name="Yildiz M."/>
            <person name="Macko-Podgorni A."/>
            <person name="Moranska E."/>
            <person name="Grzebelus E."/>
            <person name="Grzebelus D."/>
            <person name="Ashrafi H."/>
            <person name="Zheng Z."/>
            <person name="Cheng S."/>
            <person name="Spooner D."/>
            <person name="Van Deynze A."/>
            <person name="Simon P."/>
        </authorList>
    </citation>
    <scope>NUCLEOTIDE SEQUENCE</scope>
    <source>
        <tissue evidence="6">Leaf</tissue>
    </source>
</reference>
<reference evidence="6" key="2">
    <citation type="submission" date="2022-03" db="EMBL/GenBank/DDBJ databases">
        <title>Draft title - Genomic analysis of global carrot germplasm unveils the trajectory of domestication and the origin of high carotenoid orange carrot.</title>
        <authorList>
            <person name="Iorizzo M."/>
            <person name="Ellison S."/>
            <person name="Senalik D."/>
            <person name="Macko-Podgorni A."/>
            <person name="Grzebelus D."/>
            <person name="Bostan H."/>
            <person name="Rolling W."/>
            <person name="Curaba J."/>
            <person name="Simon P."/>
        </authorList>
    </citation>
    <scope>NUCLEOTIDE SEQUENCE</scope>
    <source>
        <tissue evidence="6">Leaf</tissue>
    </source>
</reference>
<evidence type="ECO:0000256" key="1">
    <source>
        <dbReference type="ARBA" id="ARBA00008668"/>
    </source>
</evidence>
<sequence length="385" mass="42053">MVLAVSSTKVVLQLWIIICQLCLHAAPAMPSDLKLPDIHIFRSCKIGRIYQFGASFSDTGNDVVQDPMLASSRLPYGESTFLGPTGRYSDGLLVIDYIGNTAGIPLLNPYLKNDADFTHGVNFAVSGATALSTETLAEKGFGRDGTDNSLGVQVEWMSNHFASQYNTNTSTLHDSLFILGEIGTNDYTSPLRQGKTFSDARNMVPEVTEIIENAIRRVIGFGASQVIIPGILPLGCLPAILTTFKSNDTSAYDEYGCLKEFNDVITFHNDYLQRKIIMLQQENPQATIVYSDYFNGFKWLLSNAHQLGFDATSALEGCCGNDGPSHIDSSTDGCGGSNVPVCSNPDRYINWDGVHFTQKAHSVLASWVVADLIPKLNCVAEVKYY</sequence>
<protein>
    <submittedName>
        <fullName evidence="6">Uncharacterized protein</fullName>
    </submittedName>
</protein>
<dbReference type="PANTHER" id="PTHR22835:SF517">
    <property type="entry name" value="GDSL-LIKE LIPASE_ACYLHYDROLASE FAMILY PROTEIN, EXPRESSED"/>
    <property type="match status" value="1"/>
</dbReference>
<gene>
    <name evidence="6" type="ORF">DCAR_0933546</name>
</gene>